<evidence type="ECO:0000256" key="4">
    <source>
        <dbReference type="ARBA" id="ARBA00022694"/>
    </source>
</evidence>
<dbReference type="Proteomes" id="UP000297986">
    <property type="component" value="Unassembled WGS sequence"/>
</dbReference>
<feature type="binding site" evidence="8">
    <location>
        <begin position="26"/>
        <end position="31"/>
    </location>
    <ligand>
        <name>ATP</name>
        <dbReference type="ChEBI" id="CHEBI:30616"/>
    </ligand>
</feature>
<evidence type="ECO:0000313" key="11">
    <source>
        <dbReference type="Proteomes" id="UP000297986"/>
    </source>
</evidence>
<name>A0A4Z1DZM8_9STRE</name>
<comment type="subcellular location">
    <subcellularLocation>
        <location evidence="1 8">Cytoplasm</location>
    </subcellularLocation>
</comment>
<dbReference type="HAMAP" id="MF_01161">
    <property type="entry name" value="tRNA_Ile_lys_synt"/>
    <property type="match status" value="1"/>
</dbReference>
<dbReference type="GO" id="GO:0005737">
    <property type="term" value="C:cytoplasm"/>
    <property type="evidence" value="ECO:0007669"/>
    <property type="project" value="UniProtKB-SubCell"/>
</dbReference>
<evidence type="ECO:0000256" key="7">
    <source>
        <dbReference type="ARBA" id="ARBA00048539"/>
    </source>
</evidence>
<evidence type="ECO:0000256" key="8">
    <source>
        <dbReference type="HAMAP-Rule" id="MF_01161"/>
    </source>
</evidence>
<organism evidence="10 11">
    <name type="scientific">Streptococcus rubneri</name>
    <dbReference type="NCBI Taxonomy" id="1234680"/>
    <lineage>
        <taxon>Bacteria</taxon>
        <taxon>Bacillati</taxon>
        <taxon>Bacillota</taxon>
        <taxon>Bacilli</taxon>
        <taxon>Lactobacillales</taxon>
        <taxon>Streptococcaceae</taxon>
        <taxon>Streptococcus</taxon>
    </lineage>
</organism>
<dbReference type="GO" id="GO:0032267">
    <property type="term" value="F:tRNA(Ile)-lysidine synthase activity"/>
    <property type="evidence" value="ECO:0007669"/>
    <property type="project" value="UniProtKB-EC"/>
</dbReference>
<dbReference type="NCBIfam" id="TIGR02433">
    <property type="entry name" value="lysidine_TilS_C"/>
    <property type="match status" value="1"/>
</dbReference>
<dbReference type="PANTHER" id="PTHR43033">
    <property type="entry name" value="TRNA(ILE)-LYSIDINE SYNTHASE-RELATED"/>
    <property type="match status" value="1"/>
</dbReference>
<dbReference type="InterPro" id="IPR014729">
    <property type="entry name" value="Rossmann-like_a/b/a_fold"/>
</dbReference>
<evidence type="ECO:0000313" key="10">
    <source>
        <dbReference type="EMBL" id="TGN92910.1"/>
    </source>
</evidence>
<sequence>MQDTFLQFCMEQGLFDSHQKVLLALSGGLDSMTLVDLLYTYRDQLDINLVLVHINHHQRLESDQEEAGIRALATEKKIPLRVAHFSGPFSESRARKFRYDFFKKVMEEENCSALVTAHHADDQAETVLMRLIRGARPRHLRGIPLVQPFGPGSLIRPLLPFQKKDFPDTFHYEDESNHSLSYFRNRVRHRYLPLLEEENPQVSTALIRLGKDLDHWHQALKELTKDLDPQNVIQYQEQTNSVQFYLLEEYLTSFPDLQLNRAQFEQLHAILTKKANTQQALKNGYEVYKDYEFFEIRKISRKADDQAFEDLLQFGTMKIVGSYCFSFGIEPKEPYIESVNLPTTNPVCLRSPKTGDRILVNGHHRKISRLFINQKIPLKRRKSAVLIEQDQEILAIPEIAISDLSKDLKNDIMKGKLYIQKKDR</sequence>
<dbReference type="PANTHER" id="PTHR43033:SF1">
    <property type="entry name" value="TRNA(ILE)-LYSIDINE SYNTHASE-RELATED"/>
    <property type="match status" value="1"/>
</dbReference>
<dbReference type="InterPro" id="IPR012796">
    <property type="entry name" value="Lysidine-tRNA-synth_C"/>
</dbReference>
<dbReference type="InterPro" id="IPR011063">
    <property type="entry name" value="TilS/TtcA_N"/>
</dbReference>
<keyword evidence="2 8" id="KW-0963">Cytoplasm</keyword>
<dbReference type="InterPro" id="IPR012094">
    <property type="entry name" value="tRNA_Ile_lys_synt"/>
</dbReference>
<evidence type="ECO:0000256" key="6">
    <source>
        <dbReference type="ARBA" id="ARBA00022840"/>
    </source>
</evidence>
<comment type="similarity">
    <text evidence="8">Belongs to the tRNA(Ile)-lysidine synthase family.</text>
</comment>
<gene>
    <name evidence="8 10" type="primary">tilS</name>
    <name evidence="10" type="ORF">E5S68_08125</name>
</gene>
<evidence type="ECO:0000256" key="3">
    <source>
        <dbReference type="ARBA" id="ARBA00022598"/>
    </source>
</evidence>
<comment type="domain">
    <text evidence="8">The N-terminal region contains the highly conserved SGGXDS motif, predicted to be a P-loop motif involved in ATP binding.</text>
</comment>
<keyword evidence="4 8" id="KW-0819">tRNA processing</keyword>
<evidence type="ECO:0000256" key="1">
    <source>
        <dbReference type="ARBA" id="ARBA00004496"/>
    </source>
</evidence>
<dbReference type="SMART" id="SM00977">
    <property type="entry name" value="TilS_C"/>
    <property type="match status" value="1"/>
</dbReference>
<dbReference type="GO" id="GO:0006400">
    <property type="term" value="P:tRNA modification"/>
    <property type="evidence" value="ECO:0007669"/>
    <property type="project" value="UniProtKB-UniRule"/>
</dbReference>
<dbReference type="Gene3D" id="3.40.50.620">
    <property type="entry name" value="HUPs"/>
    <property type="match status" value="1"/>
</dbReference>
<keyword evidence="11" id="KW-1185">Reference proteome</keyword>
<proteinExistence type="inferred from homology"/>
<protein>
    <recommendedName>
        <fullName evidence="8">tRNA(Ile)-lysidine synthase</fullName>
        <ecNumber evidence="8">6.3.4.19</ecNumber>
    </recommendedName>
    <alternativeName>
        <fullName evidence="8">tRNA(Ile)-2-lysyl-cytidine synthase</fullName>
    </alternativeName>
    <alternativeName>
        <fullName evidence="8">tRNA(Ile)-lysidine synthetase</fullName>
    </alternativeName>
</protein>
<evidence type="ECO:0000259" key="9">
    <source>
        <dbReference type="SMART" id="SM00977"/>
    </source>
</evidence>
<reference evidence="10 11" key="1">
    <citation type="submission" date="2019-04" db="EMBL/GenBank/DDBJ databases">
        <title>Genome sequencing of Streptococcus rubneri DSM 26920(T).</title>
        <authorList>
            <person name="Kook J.-K."/>
            <person name="Park S.-N."/>
            <person name="Lim Y.K."/>
        </authorList>
    </citation>
    <scope>NUCLEOTIDE SEQUENCE [LARGE SCALE GENOMIC DNA]</scope>
    <source>
        <strain evidence="10 11">DSM 26920</strain>
    </source>
</reference>
<comment type="function">
    <text evidence="8">Ligates lysine onto the cytidine present at position 34 of the AUA codon-specific tRNA(Ile) that contains the anticodon CAU, in an ATP-dependent manner. Cytidine is converted to lysidine, thus changing the amino acid specificity of the tRNA from methionine to isoleucine.</text>
</comment>
<comment type="caution">
    <text evidence="10">The sequence shown here is derived from an EMBL/GenBank/DDBJ whole genome shotgun (WGS) entry which is preliminary data.</text>
</comment>
<dbReference type="CDD" id="cd01992">
    <property type="entry name" value="TilS_N"/>
    <property type="match status" value="1"/>
</dbReference>
<dbReference type="GO" id="GO:0005524">
    <property type="term" value="F:ATP binding"/>
    <property type="evidence" value="ECO:0007669"/>
    <property type="project" value="UniProtKB-UniRule"/>
</dbReference>
<dbReference type="AlphaFoldDB" id="A0A4Z1DZM8"/>
<dbReference type="EC" id="6.3.4.19" evidence="8"/>
<keyword evidence="5 8" id="KW-0547">Nucleotide-binding</keyword>
<dbReference type="NCBIfam" id="TIGR02432">
    <property type="entry name" value="lysidine_TilS_N"/>
    <property type="match status" value="1"/>
</dbReference>
<evidence type="ECO:0000256" key="2">
    <source>
        <dbReference type="ARBA" id="ARBA00022490"/>
    </source>
</evidence>
<keyword evidence="6 8" id="KW-0067">ATP-binding</keyword>
<comment type="catalytic activity">
    <reaction evidence="7 8">
        <text>cytidine(34) in tRNA(Ile2) + L-lysine + ATP = lysidine(34) in tRNA(Ile2) + AMP + diphosphate + H(+)</text>
        <dbReference type="Rhea" id="RHEA:43744"/>
        <dbReference type="Rhea" id="RHEA-COMP:10625"/>
        <dbReference type="Rhea" id="RHEA-COMP:10670"/>
        <dbReference type="ChEBI" id="CHEBI:15378"/>
        <dbReference type="ChEBI" id="CHEBI:30616"/>
        <dbReference type="ChEBI" id="CHEBI:32551"/>
        <dbReference type="ChEBI" id="CHEBI:33019"/>
        <dbReference type="ChEBI" id="CHEBI:82748"/>
        <dbReference type="ChEBI" id="CHEBI:83665"/>
        <dbReference type="ChEBI" id="CHEBI:456215"/>
        <dbReference type="EC" id="6.3.4.19"/>
    </reaction>
</comment>
<feature type="domain" description="Lysidine-tRNA(Ile) synthetase C-terminal" evidence="9">
    <location>
        <begin position="347"/>
        <end position="414"/>
    </location>
</feature>
<dbReference type="EMBL" id="SRRP01000001">
    <property type="protein sequence ID" value="TGN92910.1"/>
    <property type="molecule type" value="Genomic_DNA"/>
</dbReference>
<keyword evidence="3 8" id="KW-0436">Ligase</keyword>
<dbReference type="InterPro" id="IPR012795">
    <property type="entry name" value="tRNA_Ile_lys_synt_N"/>
</dbReference>
<dbReference type="SUPFAM" id="SSF56037">
    <property type="entry name" value="PheT/TilS domain"/>
    <property type="match status" value="1"/>
</dbReference>
<dbReference type="SUPFAM" id="SSF52402">
    <property type="entry name" value="Adenine nucleotide alpha hydrolases-like"/>
    <property type="match status" value="1"/>
</dbReference>
<dbReference type="Pfam" id="PF11734">
    <property type="entry name" value="TilS_C"/>
    <property type="match status" value="1"/>
</dbReference>
<evidence type="ECO:0000256" key="5">
    <source>
        <dbReference type="ARBA" id="ARBA00022741"/>
    </source>
</evidence>
<dbReference type="OrthoDB" id="9807403at2"/>
<dbReference type="Pfam" id="PF01171">
    <property type="entry name" value="ATP_bind_3"/>
    <property type="match status" value="1"/>
</dbReference>
<accession>A0A4Z1DZM8</accession>